<dbReference type="AlphaFoldDB" id="A0A1J1IVK2"/>
<reference evidence="1 2" key="1">
    <citation type="submission" date="2015-04" db="EMBL/GenBank/DDBJ databases">
        <authorList>
            <person name="Syromyatnikov M.Y."/>
            <person name="Popov V.N."/>
        </authorList>
    </citation>
    <scope>NUCLEOTIDE SEQUENCE [LARGE SCALE GENOMIC DNA]</scope>
</reference>
<sequence length="134" mass="15469">MNLRISRSHAVLKNLNILKQPKQCLSGLFNPLNFISVLCQKKIFVVTHSNDQLFQLIITLILWVGWFAQGSIAKIDRHLKKEVKNPTVNYRGNYSKIHNIKRNHIKPLSHYELKIIITFAFDSVDATHHSVIAD</sequence>
<name>A0A1J1IVK2_9DIPT</name>
<dbReference type="Proteomes" id="UP000183832">
    <property type="component" value="Unassembled WGS sequence"/>
</dbReference>
<gene>
    <name evidence="1" type="ORF">CLUMA_CG016652</name>
</gene>
<protein>
    <submittedName>
        <fullName evidence="1">CLUMA_CG016652, isoform A</fullName>
    </submittedName>
</protein>
<evidence type="ECO:0000313" key="1">
    <source>
        <dbReference type="EMBL" id="CRL03738.1"/>
    </source>
</evidence>
<proteinExistence type="predicted"/>
<accession>A0A1J1IVK2</accession>
<organism evidence="1 2">
    <name type="scientific">Clunio marinus</name>
    <dbReference type="NCBI Taxonomy" id="568069"/>
    <lineage>
        <taxon>Eukaryota</taxon>
        <taxon>Metazoa</taxon>
        <taxon>Ecdysozoa</taxon>
        <taxon>Arthropoda</taxon>
        <taxon>Hexapoda</taxon>
        <taxon>Insecta</taxon>
        <taxon>Pterygota</taxon>
        <taxon>Neoptera</taxon>
        <taxon>Endopterygota</taxon>
        <taxon>Diptera</taxon>
        <taxon>Nematocera</taxon>
        <taxon>Chironomoidea</taxon>
        <taxon>Chironomidae</taxon>
        <taxon>Clunio</taxon>
    </lineage>
</organism>
<keyword evidence="2" id="KW-1185">Reference proteome</keyword>
<dbReference type="EMBL" id="CVRI01000059">
    <property type="protein sequence ID" value="CRL03738.1"/>
    <property type="molecule type" value="Genomic_DNA"/>
</dbReference>
<evidence type="ECO:0000313" key="2">
    <source>
        <dbReference type="Proteomes" id="UP000183832"/>
    </source>
</evidence>